<organism evidence="7 8">
    <name type="scientific">Coemansia erecta</name>
    <dbReference type="NCBI Taxonomy" id="147472"/>
    <lineage>
        <taxon>Eukaryota</taxon>
        <taxon>Fungi</taxon>
        <taxon>Fungi incertae sedis</taxon>
        <taxon>Zoopagomycota</taxon>
        <taxon>Kickxellomycotina</taxon>
        <taxon>Kickxellomycetes</taxon>
        <taxon>Kickxellales</taxon>
        <taxon>Kickxellaceae</taxon>
        <taxon>Coemansia</taxon>
    </lineage>
</organism>
<evidence type="ECO:0000256" key="5">
    <source>
        <dbReference type="SAM" id="Coils"/>
    </source>
</evidence>
<dbReference type="GO" id="GO:0015031">
    <property type="term" value="P:protein transport"/>
    <property type="evidence" value="ECO:0007669"/>
    <property type="project" value="UniProtKB-KW"/>
</dbReference>
<dbReference type="PANTHER" id="PTHR12542:SF41">
    <property type="entry name" value="EXOCYST COMPLEX COMPONENT 7"/>
    <property type="match status" value="1"/>
</dbReference>
<feature type="coiled-coil region" evidence="5">
    <location>
        <begin position="10"/>
        <end position="37"/>
    </location>
</feature>
<keyword evidence="5" id="KW-0175">Coiled coil</keyword>
<comment type="function">
    <text evidence="4">Involved in the secretory pathway as part of the exocyst complex which tethers secretory vesicles to the sites of exocytosis. Also plays a role in the assembly of the exocyst.</text>
</comment>
<dbReference type="AlphaFoldDB" id="A0A9W8CUQ5"/>
<dbReference type="Pfam" id="PF20669">
    <property type="entry name" value="Exo70_N"/>
    <property type="match status" value="1"/>
</dbReference>
<proteinExistence type="inferred from homology"/>
<dbReference type="PANTHER" id="PTHR12542">
    <property type="entry name" value="EXOCYST COMPLEX PROTEIN EXO70"/>
    <property type="match status" value="1"/>
</dbReference>
<keyword evidence="2 4" id="KW-0813">Transport</keyword>
<dbReference type="InterPro" id="IPR046364">
    <property type="entry name" value="Exo70_C"/>
</dbReference>
<evidence type="ECO:0000256" key="3">
    <source>
        <dbReference type="ARBA" id="ARBA00022483"/>
    </source>
</evidence>
<evidence type="ECO:0000313" key="7">
    <source>
        <dbReference type="EMBL" id="KAJ1724438.1"/>
    </source>
</evidence>
<comment type="similarity">
    <text evidence="1 4">Belongs to the EXO70 family.</text>
</comment>
<evidence type="ECO:0000256" key="4">
    <source>
        <dbReference type="RuleBase" id="RU365026"/>
    </source>
</evidence>
<evidence type="ECO:0000256" key="2">
    <source>
        <dbReference type="ARBA" id="ARBA00022448"/>
    </source>
</evidence>
<dbReference type="GO" id="GO:0006887">
    <property type="term" value="P:exocytosis"/>
    <property type="evidence" value="ECO:0007669"/>
    <property type="project" value="UniProtKB-KW"/>
</dbReference>
<dbReference type="InterPro" id="IPR004140">
    <property type="entry name" value="Exo70"/>
</dbReference>
<dbReference type="GO" id="GO:0005546">
    <property type="term" value="F:phosphatidylinositol-4,5-bisphosphate binding"/>
    <property type="evidence" value="ECO:0007669"/>
    <property type="project" value="InterPro"/>
</dbReference>
<dbReference type="InterPro" id="IPR016159">
    <property type="entry name" value="Cullin_repeat-like_dom_sf"/>
</dbReference>
<dbReference type="Gene3D" id="1.20.1280.170">
    <property type="entry name" value="Exocyst complex component Exo70"/>
    <property type="match status" value="1"/>
</dbReference>
<dbReference type="GO" id="GO:0000145">
    <property type="term" value="C:exocyst"/>
    <property type="evidence" value="ECO:0007669"/>
    <property type="project" value="InterPro"/>
</dbReference>
<dbReference type="OrthoDB" id="1922221at2759"/>
<evidence type="ECO:0000313" key="8">
    <source>
        <dbReference type="Proteomes" id="UP001149813"/>
    </source>
</evidence>
<dbReference type="Pfam" id="PF03081">
    <property type="entry name" value="Exo70_C"/>
    <property type="match status" value="1"/>
</dbReference>
<dbReference type="GO" id="GO:0005935">
    <property type="term" value="C:cellular bud neck"/>
    <property type="evidence" value="ECO:0007669"/>
    <property type="project" value="UniProtKB-SubCell"/>
</dbReference>
<keyword evidence="8" id="KW-1185">Reference proteome</keyword>
<feature type="domain" description="Exocyst complex subunit Exo70 C-terminal" evidence="6">
    <location>
        <begin position="274"/>
        <end position="636"/>
    </location>
</feature>
<evidence type="ECO:0000259" key="6">
    <source>
        <dbReference type="Pfam" id="PF03081"/>
    </source>
</evidence>
<dbReference type="SUPFAM" id="SSF74788">
    <property type="entry name" value="Cullin repeat-like"/>
    <property type="match status" value="1"/>
</dbReference>
<protein>
    <recommendedName>
        <fullName evidence="4">Exocyst complex protein EXO70</fullName>
    </recommendedName>
</protein>
<keyword evidence="4" id="KW-0653">Protein transport</keyword>
<sequence>MPSDSYLYDDAEEEAELEFLRESLEQMDNLADKTTQLLKVFDIRLKNLGRIIAPIYKSTQKLTRLYDNIETTIGSLDDIMLFFNVAKDEAETIRAGPDENELLPYLDSINRLKDASDALKQLDLNSASQSRQEIRELLHIGLGNLSQLFSQWLKQCSGGVDPAAYSNAAEIPTFPMDSVKLLGMLATYLNLVNDEVSYDLKLTKTYASIRTRHLQKSLAQFSDMCNGYIRANSFDAPMTGQRGYAETSSRSNPAEVRFCTIRNEHWYEAGMSPFAQYTVNIVKLFQAERDLVRQIMPTVISEETFQNTASRPFESYVSTGDKIVSFFLGSPLYEVLHALDVYGYMLENDSVLESLLSLQQNQNNGLAMLLSKLQLHISKSFTVLIQLLHNPFREDTMPKQNGGVHELAFNTLTYLLYLIGYKDLLTNIFLPLGDGHWNQGLPQEMSNVAHHASDPNDGLSIFQHYLRDVVDALSRMIDMGGKQMKRPTLQFIFLVNNHSYLARTLRDTMYASDEDSQSLGLGDLVGGSVVMRIEGLIDRSRKGYVATWKAIMSSFPAASLNPAEKLSMFNQGFDDMVRSHKAYEVFDNDVRAMFVSDAADAIIPDYETFLRQNPDKSPEFARAMKYTPRDIHRKISTMLDD</sequence>
<reference evidence="7" key="1">
    <citation type="submission" date="2022-07" db="EMBL/GenBank/DDBJ databases">
        <title>Phylogenomic reconstructions and comparative analyses of Kickxellomycotina fungi.</title>
        <authorList>
            <person name="Reynolds N.K."/>
            <person name="Stajich J.E."/>
            <person name="Barry K."/>
            <person name="Grigoriev I.V."/>
            <person name="Crous P."/>
            <person name="Smith M.E."/>
        </authorList>
    </citation>
    <scope>NUCLEOTIDE SEQUENCE</scope>
    <source>
        <strain evidence="7">NBRC 32514</strain>
    </source>
</reference>
<accession>A0A9W8CUQ5</accession>
<dbReference type="Proteomes" id="UP001149813">
    <property type="component" value="Unassembled WGS sequence"/>
</dbReference>
<dbReference type="EMBL" id="JANBOJ010000031">
    <property type="protein sequence ID" value="KAJ1724438.1"/>
    <property type="molecule type" value="Genomic_DNA"/>
</dbReference>
<gene>
    <name evidence="7" type="primary">EXO70</name>
    <name evidence="7" type="ORF">LPJ53_001279</name>
</gene>
<keyword evidence="3 4" id="KW-0268">Exocytosis</keyword>
<name>A0A9W8CUQ5_9FUNG</name>
<evidence type="ECO:0000256" key="1">
    <source>
        <dbReference type="ARBA" id="ARBA00006756"/>
    </source>
</evidence>
<comment type="caution">
    <text evidence="7">The sequence shown here is derived from an EMBL/GenBank/DDBJ whole genome shotgun (WGS) entry which is preliminary data.</text>
</comment>
<comment type="subcellular location">
    <subcellularLocation>
        <location evidence="4">Bud</location>
    </subcellularLocation>
    <subcellularLocation>
        <location evidence="4">Bud neck</location>
    </subcellularLocation>
</comment>